<dbReference type="OrthoDB" id="4849252at2759"/>
<feature type="coiled-coil region" evidence="1">
    <location>
        <begin position="159"/>
        <end position="193"/>
    </location>
</feature>
<evidence type="ECO:0000256" key="2">
    <source>
        <dbReference type="SAM" id="MobiDB-lite"/>
    </source>
</evidence>
<evidence type="ECO:0000313" key="4">
    <source>
        <dbReference type="Proteomes" id="UP000717696"/>
    </source>
</evidence>
<evidence type="ECO:0000256" key="1">
    <source>
        <dbReference type="SAM" id="Coils"/>
    </source>
</evidence>
<evidence type="ECO:0008006" key="5">
    <source>
        <dbReference type="Google" id="ProtNLM"/>
    </source>
</evidence>
<organism evidence="3 4">
    <name type="scientific">Dactylonectria estremocensis</name>
    <dbReference type="NCBI Taxonomy" id="1079267"/>
    <lineage>
        <taxon>Eukaryota</taxon>
        <taxon>Fungi</taxon>
        <taxon>Dikarya</taxon>
        <taxon>Ascomycota</taxon>
        <taxon>Pezizomycotina</taxon>
        <taxon>Sordariomycetes</taxon>
        <taxon>Hypocreomycetidae</taxon>
        <taxon>Hypocreales</taxon>
        <taxon>Nectriaceae</taxon>
        <taxon>Dactylonectria</taxon>
    </lineage>
</organism>
<keyword evidence="4" id="KW-1185">Reference proteome</keyword>
<feature type="region of interest" description="Disordered" evidence="2">
    <location>
        <begin position="233"/>
        <end position="257"/>
    </location>
</feature>
<name>A0A9P9IR02_9HYPO</name>
<protein>
    <recommendedName>
        <fullName evidence="5">Fungal N-terminal domain-containing protein</fullName>
    </recommendedName>
</protein>
<dbReference type="EMBL" id="JAGMUU010000022">
    <property type="protein sequence ID" value="KAH7128045.1"/>
    <property type="molecule type" value="Genomic_DNA"/>
</dbReference>
<feature type="compositionally biased region" description="Basic and acidic residues" evidence="2">
    <location>
        <begin position="431"/>
        <end position="442"/>
    </location>
</feature>
<dbReference type="AlphaFoldDB" id="A0A9P9IR02"/>
<gene>
    <name evidence="3" type="ORF">B0J13DRAFT_143248</name>
</gene>
<sequence>MAETVALVASFAALVQIAGYANKFATVLYDVSQGAGSAMEQIENFAIQARTFSDTVDLAQTSLKRHRREFKESPVLEYISRHRVLENIVSKSTRKRLYDATRRVKKTMRSRSPLIVFLRWMYQKSSITALFPEMEHIKSSISLIVNTATFEVIMSQMIHSSSRAEKKQLEGEIKRLEMIIESQLRTIDRLEVQLIRLHGPHSSSDESIGLIKSTNRNREVLFKLGKSILHSGRVPGTSSHLSSSVKHSKRQKSRRQTHIPPCLEVNVSAVGPALDLPRRAILRSNEDSWDESTSGYVQSADGQRIQPVTAFISKALECNVISIATMVYLGLVMEEDEGSGVDWLGFEHGKEEIIIGYVILTWMCNDYPSRLRPALTVRCEVSGNCQRGLVFGKPFSEEVRQKWRNREDNEEQSVFETECAPIHDEGEETEPDMRMVDGYESE</sequence>
<evidence type="ECO:0000313" key="3">
    <source>
        <dbReference type="EMBL" id="KAH7128045.1"/>
    </source>
</evidence>
<keyword evidence="1" id="KW-0175">Coiled coil</keyword>
<feature type="region of interest" description="Disordered" evidence="2">
    <location>
        <begin position="422"/>
        <end position="442"/>
    </location>
</feature>
<reference evidence="3" key="1">
    <citation type="journal article" date="2021" name="Nat. Commun.">
        <title>Genetic determinants of endophytism in the Arabidopsis root mycobiome.</title>
        <authorList>
            <person name="Mesny F."/>
            <person name="Miyauchi S."/>
            <person name="Thiergart T."/>
            <person name="Pickel B."/>
            <person name="Atanasova L."/>
            <person name="Karlsson M."/>
            <person name="Huettel B."/>
            <person name="Barry K.W."/>
            <person name="Haridas S."/>
            <person name="Chen C."/>
            <person name="Bauer D."/>
            <person name="Andreopoulos W."/>
            <person name="Pangilinan J."/>
            <person name="LaButti K."/>
            <person name="Riley R."/>
            <person name="Lipzen A."/>
            <person name="Clum A."/>
            <person name="Drula E."/>
            <person name="Henrissat B."/>
            <person name="Kohler A."/>
            <person name="Grigoriev I.V."/>
            <person name="Martin F.M."/>
            <person name="Hacquard S."/>
        </authorList>
    </citation>
    <scope>NUCLEOTIDE SEQUENCE</scope>
    <source>
        <strain evidence="3">MPI-CAGE-AT-0021</strain>
    </source>
</reference>
<proteinExistence type="predicted"/>
<accession>A0A9P9IR02</accession>
<comment type="caution">
    <text evidence="3">The sequence shown here is derived from an EMBL/GenBank/DDBJ whole genome shotgun (WGS) entry which is preliminary data.</text>
</comment>
<dbReference type="Proteomes" id="UP000717696">
    <property type="component" value="Unassembled WGS sequence"/>
</dbReference>
<feature type="compositionally biased region" description="Basic residues" evidence="2">
    <location>
        <begin position="246"/>
        <end position="257"/>
    </location>
</feature>